<gene>
    <name evidence="2" type="ORF">NDU88_004266</name>
</gene>
<evidence type="ECO:0000256" key="1">
    <source>
        <dbReference type="SAM" id="MobiDB-lite"/>
    </source>
</evidence>
<dbReference type="EMBL" id="JANPWB010000011">
    <property type="protein sequence ID" value="KAJ1125849.1"/>
    <property type="molecule type" value="Genomic_DNA"/>
</dbReference>
<proteinExistence type="predicted"/>
<keyword evidence="3" id="KW-1185">Reference proteome</keyword>
<accession>A0AAV7PDH8</accession>
<protein>
    <submittedName>
        <fullName evidence="2">Uncharacterized protein</fullName>
    </submittedName>
</protein>
<reference evidence="2" key="1">
    <citation type="journal article" date="2022" name="bioRxiv">
        <title>Sequencing and chromosome-scale assembly of the giantPleurodeles waltlgenome.</title>
        <authorList>
            <person name="Brown T."/>
            <person name="Elewa A."/>
            <person name="Iarovenko S."/>
            <person name="Subramanian E."/>
            <person name="Araus A.J."/>
            <person name="Petzold A."/>
            <person name="Susuki M."/>
            <person name="Suzuki K.-i.T."/>
            <person name="Hayashi T."/>
            <person name="Toyoda A."/>
            <person name="Oliveira C."/>
            <person name="Osipova E."/>
            <person name="Leigh N.D."/>
            <person name="Simon A."/>
            <person name="Yun M.H."/>
        </authorList>
    </citation>
    <scope>NUCLEOTIDE SEQUENCE</scope>
    <source>
        <strain evidence="2">20211129_DDA</strain>
        <tissue evidence="2">Liver</tissue>
    </source>
</reference>
<name>A0AAV7PDH8_PLEWA</name>
<evidence type="ECO:0000313" key="3">
    <source>
        <dbReference type="Proteomes" id="UP001066276"/>
    </source>
</evidence>
<evidence type="ECO:0000313" key="2">
    <source>
        <dbReference type="EMBL" id="KAJ1125849.1"/>
    </source>
</evidence>
<organism evidence="2 3">
    <name type="scientific">Pleurodeles waltl</name>
    <name type="common">Iberian ribbed newt</name>
    <dbReference type="NCBI Taxonomy" id="8319"/>
    <lineage>
        <taxon>Eukaryota</taxon>
        <taxon>Metazoa</taxon>
        <taxon>Chordata</taxon>
        <taxon>Craniata</taxon>
        <taxon>Vertebrata</taxon>
        <taxon>Euteleostomi</taxon>
        <taxon>Amphibia</taxon>
        <taxon>Batrachia</taxon>
        <taxon>Caudata</taxon>
        <taxon>Salamandroidea</taxon>
        <taxon>Salamandridae</taxon>
        <taxon>Pleurodelinae</taxon>
        <taxon>Pleurodeles</taxon>
    </lineage>
</organism>
<sequence>MSWGTPPPCQGRIQSLRAQRRPCARAPASTPASARPPRRALHDPLRLCRGAARPVLSVVRGRLSSPQTEGASGPKQLLLPLTASRGTIPPQPGRPDTRAPGFHSPPGLARAARCSHPGATSGPGKHRRRLTPAPDKSRVQHTQ</sequence>
<comment type="caution">
    <text evidence="2">The sequence shown here is derived from an EMBL/GenBank/DDBJ whole genome shotgun (WGS) entry which is preliminary data.</text>
</comment>
<feature type="compositionally biased region" description="Low complexity" evidence="1">
    <location>
        <begin position="24"/>
        <end position="35"/>
    </location>
</feature>
<dbReference type="Proteomes" id="UP001066276">
    <property type="component" value="Chromosome 7"/>
</dbReference>
<feature type="region of interest" description="Disordered" evidence="1">
    <location>
        <begin position="1"/>
        <end position="46"/>
    </location>
</feature>
<feature type="region of interest" description="Disordered" evidence="1">
    <location>
        <begin position="61"/>
        <end position="143"/>
    </location>
</feature>
<dbReference type="AlphaFoldDB" id="A0AAV7PDH8"/>